<evidence type="ECO:0000313" key="1">
    <source>
        <dbReference type="EMBL" id="CAC5397107.1"/>
    </source>
</evidence>
<proteinExistence type="predicted"/>
<evidence type="ECO:0000313" key="2">
    <source>
        <dbReference type="Proteomes" id="UP000507470"/>
    </source>
</evidence>
<dbReference type="Proteomes" id="UP000507470">
    <property type="component" value="Unassembled WGS sequence"/>
</dbReference>
<sequence>MVFNHQVPSNIHPCSEVVVYATTTMIPGPSFMNIYIYSLAFVVTAQTNIEFLSKPVIFGETAKLSCTVNTTKVVRDNSDSRSWKGGPLNALMCRDGVCTDHRKYQEKIVKDQHQVILEIHNFSESDVDCDYSCMFGAKSTRRTFQLNERDYAFHPTKDMIIGINFVNRTNISNEKNGKLYSTSINLEHRFRSDFCSGETFVSCHIGTKHIEVHRKRFHTCPVSFTENPGDQNNMPLMSILMVASNICTQYFKIVLIEAKDKQNDFYSEVCNISVRLFAYPCMC</sequence>
<dbReference type="AlphaFoldDB" id="A0A6J8CPB7"/>
<dbReference type="OrthoDB" id="10331849at2759"/>
<dbReference type="EMBL" id="CACVKT020005663">
    <property type="protein sequence ID" value="CAC5397107.1"/>
    <property type="molecule type" value="Genomic_DNA"/>
</dbReference>
<name>A0A6J8CPB7_MYTCO</name>
<gene>
    <name evidence="1" type="ORF">MCOR_31575</name>
</gene>
<protein>
    <submittedName>
        <fullName evidence="1">Uncharacterized protein</fullName>
    </submittedName>
</protein>
<organism evidence="1 2">
    <name type="scientific">Mytilus coruscus</name>
    <name type="common">Sea mussel</name>
    <dbReference type="NCBI Taxonomy" id="42192"/>
    <lineage>
        <taxon>Eukaryota</taxon>
        <taxon>Metazoa</taxon>
        <taxon>Spiralia</taxon>
        <taxon>Lophotrochozoa</taxon>
        <taxon>Mollusca</taxon>
        <taxon>Bivalvia</taxon>
        <taxon>Autobranchia</taxon>
        <taxon>Pteriomorphia</taxon>
        <taxon>Mytilida</taxon>
        <taxon>Mytiloidea</taxon>
        <taxon>Mytilidae</taxon>
        <taxon>Mytilinae</taxon>
        <taxon>Mytilus</taxon>
    </lineage>
</organism>
<keyword evidence="2" id="KW-1185">Reference proteome</keyword>
<accession>A0A6J8CPB7</accession>
<reference evidence="1 2" key="1">
    <citation type="submission" date="2020-06" db="EMBL/GenBank/DDBJ databases">
        <authorList>
            <person name="Li R."/>
            <person name="Bekaert M."/>
        </authorList>
    </citation>
    <scope>NUCLEOTIDE SEQUENCE [LARGE SCALE GENOMIC DNA]</scope>
    <source>
        <strain evidence="2">wild</strain>
    </source>
</reference>